<keyword evidence="3" id="KW-1185">Reference proteome</keyword>
<organism evidence="2 3">
    <name type="scientific">Erysiphe neolycopersici</name>
    <dbReference type="NCBI Taxonomy" id="212602"/>
    <lineage>
        <taxon>Eukaryota</taxon>
        <taxon>Fungi</taxon>
        <taxon>Dikarya</taxon>
        <taxon>Ascomycota</taxon>
        <taxon>Pezizomycotina</taxon>
        <taxon>Leotiomycetes</taxon>
        <taxon>Erysiphales</taxon>
        <taxon>Erysiphaceae</taxon>
        <taxon>Erysiphe</taxon>
    </lineage>
</organism>
<comment type="caution">
    <text evidence="2">The sequence shown here is derived from an EMBL/GenBank/DDBJ whole genome shotgun (WGS) entry which is preliminary data.</text>
</comment>
<gene>
    <name evidence="2" type="ORF">OnM2_066012</name>
</gene>
<evidence type="ECO:0000313" key="2">
    <source>
        <dbReference type="EMBL" id="RKF58699.1"/>
    </source>
</evidence>
<feature type="compositionally biased region" description="Basic and acidic residues" evidence="1">
    <location>
        <begin position="123"/>
        <end position="140"/>
    </location>
</feature>
<name>A0A420HMS5_9PEZI</name>
<dbReference type="AlphaFoldDB" id="A0A420HMS5"/>
<feature type="region of interest" description="Disordered" evidence="1">
    <location>
        <begin position="123"/>
        <end position="147"/>
    </location>
</feature>
<evidence type="ECO:0000256" key="1">
    <source>
        <dbReference type="SAM" id="MobiDB-lite"/>
    </source>
</evidence>
<reference evidence="2 3" key="1">
    <citation type="journal article" date="2018" name="BMC Genomics">
        <title>Comparative genome analyses reveal sequence features reflecting distinct modes of host-adaptation between dicot and monocot powdery mildew.</title>
        <authorList>
            <person name="Wu Y."/>
            <person name="Ma X."/>
            <person name="Pan Z."/>
            <person name="Kale S.D."/>
            <person name="Song Y."/>
            <person name="King H."/>
            <person name="Zhang Q."/>
            <person name="Presley C."/>
            <person name="Deng X."/>
            <person name="Wei C.I."/>
            <person name="Xiao S."/>
        </authorList>
    </citation>
    <scope>NUCLEOTIDE SEQUENCE [LARGE SCALE GENOMIC DNA]</scope>
    <source>
        <strain evidence="2">UMSG2</strain>
    </source>
</reference>
<proteinExistence type="predicted"/>
<accession>A0A420HMS5</accession>
<evidence type="ECO:0000313" key="3">
    <source>
        <dbReference type="Proteomes" id="UP000286134"/>
    </source>
</evidence>
<protein>
    <submittedName>
        <fullName evidence="2">Uncharacterized protein</fullName>
    </submittedName>
</protein>
<dbReference type="Proteomes" id="UP000286134">
    <property type="component" value="Unassembled WGS sequence"/>
</dbReference>
<sequence>MLLPSPIDYDVSRKPPKYPTRSLFPSFSPLPAASASGQSLTNVYSTCYALQMIIRSSETINEQISWQLSPSNSQYSLSPSERRFRARSKSGNCCRDNHLKSRSKYARYSSPLHSLMKRMNISNKKENSSDHIESKIKEEDGNNYNDASTDKKVKINLSTPKRHRIAHILFPKRSERPNSIDSGVQKSYKQEAPDPLDSSPDLYEKKADECSTEEDRFLDKLTYQKLKFPKIDWHNNSRTLNHQRENTGNRWNSLSYQAKSVLKEIREET</sequence>
<dbReference type="EMBL" id="MCFK01006605">
    <property type="protein sequence ID" value="RKF58699.1"/>
    <property type="molecule type" value="Genomic_DNA"/>
</dbReference>
<feature type="region of interest" description="Disordered" evidence="1">
    <location>
        <begin position="170"/>
        <end position="209"/>
    </location>
</feature>
<dbReference type="OrthoDB" id="10436453at2759"/>